<dbReference type="CDD" id="cd12962">
    <property type="entry name" value="X25_BaPul_like"/>
    <property type="match status" value="2"/>
</dbReference>
<dbReference type="SUPFAM" id="SSF49265">
    <property type="entry name" value="Fibronectin type III"/>
    <property type="match status" value="1"/>
</dbReference>
<name>A0A561DZ31_9BACI</name>
<dbReference type="InterPro" id="IPR054409">
    <property type="entry name" value="X25_BaPul-like"/>
</dbReference>
<dbReference type="Gene3D" id="3.20.20.80">
    <property type="entry name" value="Glycosidases"/>
    <property type="match status" value="1"/>
</dbReference>
<reference evidence="7 8" key="1">
    <citation type="submission" date="2019-06" db="EMBL/GenBank/DDBJ databases">
        <title>Sorghum-associated microbial communities from plants grown in Nebraska, USA.</title>
        <authorList>
            <person name="Schachtman D."/>
        </authorList>
    </citation>
    <scope>NUCLEOTIDE SEQUENCE [LARGE SCALE GENOMIC DNA]</scope>
    <source>
        <strain evidence="7 8">2482</strain>
    </source>
</reference>
<dbReference type="SUPFAM" id="SSF81296">
    <property type="entry name" value="E set domains"/>
    <property type="match status" value="1"/>
</dbReference>
<dbReference type="PANTHER" id="PTHR10357:SF210">
    <property type="entry name" value="MALTODEXTRIN GLUCOSIDASE"/>
    <property type="match status" value="1"/>
</dbReference>
<comment type="caution">
    <text evidence="7">The sequence shown here is derived from an EMBL/GenBank/DDBJ whole genome shotgun (WGS) entry which is preliminary data.</text>
</comment>
<evidence type="ECO:0000259" key="5">
    <source>
        <dbReference type="PROSITE" id="PS50853"/>
    </source>
</evidence>
<evidence type="ECO:0000256" key="3">
    <source>
        <dbReference type="ARBA" id="ARBA00023295"/>
    </source>
</evidence>
<dbReference type="Gene3D" id="2.60.40.10">
    <property type="entry name" value="Immunoglobulins"/>
    <property type="match status" value="6"/>
</dbReference>
<dbReference type="SMART" id="SM01065">
    <property type="entry name" value="CBM_2"/>
    <property type="match status" value="1"/>
</dbReference>
<dbReference type="Proteomes" id="UP000319671">
    <property type="component" value="Unassembled WGS sequence"/>
</dbReference>
<dbReference type="InterPro" id="IPR036116">
    <property type="entry name" value="FN3_sf"/>
</dbReference>
<dbReference type="InterPro" id="IPR003961">
    <property type="entry name" value="FN3_dom"/>
</dbReference>
<dbReference type="SMART" id="SM00060">
    <property type="entry name" value="FN3"/>
    <property type="match status" value="2"/>
</dbReference>
<dbReference type="PANTHER" id="PTHR10357">
    <property type="entry name" value="ALPHA-AMYLASE FAMILY MEMBER"/>
    <property type="match status" value="1"/>
</dbReference>
<dbReference type="InterPro" id="IPR017853">
    <property type="entry name" value="GH"/>
</dbReference>
<dbReference type="GO" id="GO:0005975">
    <property type="term" value="P:carbohydrate metabolic process"/>
    <property type="evidence" value="ECO:0007669"/>
    <property type="project" value="InterPro"/>
</dbReference>
<dbReference type="SUPFAM" id="SSF51445">
    <property type="entry name" value="(Trans)glycosidases"/>
    <property type="match status" value="1"/>
</dbReference>
<keyword evidence="2" id="KW-0106">Calcium</keyword>
<dbReference type="InterPro" id="IPR013783">
    <property type="entry name" value="Ig-like_fold"/>
</dbReference>
<dbReference type="Gene3D" id="3.90.400.10">
    <property type="entry name" value="Oligo-1,6-glucosidase, Domain 2"/>
    <property type="match status" value="1"/>
</dbReference>
<accession>A0A561DZ31</accession>
<protein>
    <submittedName>
        <fullName evidence="7">Glycosidase</fullName>
    </submittedName>
</protein>
<evidence type="ECO:0000313" key="8">
    <source>
        <dbReference type="Proteomes" id="UP000319671"/>
    </source>
</evidence>
<dbReference type="Pfam" id="PF00686">
    <property type="entry name" value="CBM_20"/>
    <property type="match status" value="1"/>
</dbReference>
<dbReference type="CDD" id="cd00063">
    <property type="entry name" value="FN3"/>
    <property type="match status" value="1"/>
</dbReference>
<dbReference type="Pfam" id="PF22058">
    <property type="entry name" value="X25_BaPul_like"/>
    <property type="match status" value="2"/>
</dbReference>
<dbReference type="GO" id="GO:2001070">
    <property type="term" value="F:starch binding"/>
    <property type="evidence" value="ECO:0007669"/>
    <property type="project" value="InterPro"/>
</dbReference>
<evidence type="ECO:0000256" key="1">
    <source>
        <dbReference type="ARBA" id="ARBA00022801"/>
    </source>
</evidence>
<dbReference type="CDD" id="cd02857">
    <property type="entry name" value="E_set_CDase_PDE_N"/>
    <property type="match status" value="1"/>
</dbReference>
<dbReference type="PROSITE" id="PS51166">
    <property type="entry name" value="CBM20"/>
    <property type="match status" value="1"/>
</dbReference>
<dbReference type="Gene3D" id="2.60.40.1180">
    <property type="entry name" value="Golgi alpha-mannosidase II"/>
    <property type="match status" value="1"/>
</dbReference>
<feature type="region of interest" description="Disordered" evidence="4">
    <location>
        <begin position="417"/>
        <end position="447"/>
    </location>
</feature>
<dbReference type="InterPro" id="IPR006047">
    <property type="entry name" value="GH13_cat_dom"/>
</dbReference>
<feature type="domain" description="Fibronectin type-III" evidence="5">
    <location>
        <begin position="978"/>
        <end position="1071"/>
    </location>
</feature>
<evidence type="ECO:0000256" key="4">
    <source>
        <dbReference type="SAM" id="MobiDB-lite"/>
    </source>
</evidence>
<proteinExistence type="predicted"/>
<dbReference type="InterPro" id="IPR002044">
    <property type="entry name" value="CBM20"/>
</dbReference>
<keyword evidence="3 7" id="KW-0326">Glycosidase</keyword>
<dbReference type="InterPro" id="IPR014756">
    <property type="entry name" value="Ig_E-set"/>
</dbReference>
<sequence>MSFCANDFSTKYNIGKRGFSMKKKQRTLLSLVTITGLILQLLAGFSSETVNAAETVTKQVVLVGNLQKALGNAGDWDPSSAVTKMADQGNGLYTFTGTLPAGTYEYKIAIGGSWDENYGEGGTPGGNNIKLSLNEQKDVTFYYNDNTHSIADSTHYTSLSGDRQPRIAGTLQPAIQAGPAWSPAESTALLTDDHFNNIYSYTAKVPKGSYEFKIVLGKDWTESYPSSNEKLNVLADTTITFFYKQETNEVYTDYKPSGSDGLIDKSALYHDSWDKVYRTPFGAIPANQPVTLRVSAKKGDLTRARLYVKNYNTGTSNVISMKNAGWADTDDKGAVEFWEATFTPADKGIYGYKFIVGDQDATAEYGEDTQEGHTGKAEDKNAGLFQLTVYDPAYKTPDWMKEAVVYQIFPDRFYNGNKENDNAKDQIGARGNQPIEHPDSWSSLPDNPYEQGTVSYKGDGEFTNDFFGGDLAGIKAKLDYLQSLGVNTLYLNPIALAPSNHKYDATDYKQVDPMFGSKKEFQDFAKELSKRHMHLILDGVFNHVSDDSIYFDRYNKYKTVGAYEYWSRIYDLMNQEKLTETAAKEKAKKQFIDEGQTFSPYGFENWFDIKNEKVDNEKVNGVSTGQHYKYDDWWGYDSLPVFKSVDGTKVDHPSELNNTQLANYIFYDKDSVAKTWIDQGSSGWRLDVANEVDSSFWQEFRKQMKSKTMTGAGKTLQKEEEPLILGEIWDDASKYFLGDQYDSVMNYRFRGAILDYLKNGNAANAQNTLLAVQEDYPKEAFYALMNLMGSHDTARAIFLLGNGTDTYYRAEQDPNYNYNEGVKRLKLASILQMGYPGAPTIYYGDEAGQTGSKDPDDRRTYPWGKEDKNLIVHYQKIGQIRKENADLFAYGDLHHVYAKGDVLAYVRTKGTKSGLVIINRGKNSQTVEIDTKELLANGLRFVDQLDKKYESTTRDGKLSLTVPAESGRMLLTVNEVKQPVSVKDVRGAAGSKQVTISWTGNGAKYNVYQSTVSGGLWTKVKETTNPSVTISNLDNGRTYYFSITAVDGNGNESVPAATSGLVPHFDVTKASIKDLTKSENGELNLAKASNVNATFYLSGATEAGAAEGVTAELQVRLKGQTDWQSSPAQYNGQAQDGQANEFQGSFTAYEAGTYEYRLAFTPDLGTTWVYSATGEVTYTHSTSDTTPPAKEVVLDTPVKESGQVNLTWKLSEPEQPYKALIYRDGQVLTTLNGDVTSFRDYQVANGTAYKYQIRIFDQAGNYVDSNTVSVTPEIVMVQVTFKVHAPDYTPLSAQVNIPGSLNGWNTGAWSMSRNGAVTADWEYTMELEEGTELTYKYVKNNSWEQEGLTDHTPNDSSDDDISYYGYGAQGTDMKIVVANQGNNKMLVQDTILRWIDLPLIVSQISVSGSTMTVTGNAIKGADFTINGEKVAVGNDMNFTQAFTLQAGQTSVPVHIEPSAETKSTIFKGDGGSINKNTKNYSIDVESKTISEIKN</sequence>
<organism evidence="7 8">
    <name type="scientific">Neobacillus bataviensis</name>
    <dbReference type="NCBI Taxonomy" id="220685"/>
    <lineage>
        <taxon>Bacteria</taxon>
        <taxon>Bacillati</taxon>
        <taxon>Bacillota</taxon>
        <taxon>Bacilli</taxon>
        <taxon>Bacillales</taxon>
        <taxon>Bacillaceae</taxon>
        <taxon>Neobacillus</taxon>
    </lineage>
</organism>
<dbReference type="SMART" id="SM00642">
    <property type="entry name" value="Aamy"/>
    <property type="match status" value="1"/>
</dbReference>
<dbReference type="SUPFAM" id="SSF49452">
    <property type="entry name" value="Starch-binding domain-like"/>
    <property type="match status" value="1"/>
</dbReference>
<dbReference type="PROSITE" id="PS50853">
    <property type="entry name" value="FN3"/>
    <property type="match status" value="1"/>
</dbReference>
<dbReference type="InterPro" id="IPR013780">
    <property type="entry name" value="Glyco_hydro_b"/>
</dbReference>
<feature type="domain" description="CBM20" evidence="6">
    <location>
        <begin position="1271"/>
        <end position="1368"/>
    </location>
</feature>
<gene>
    <name evidence="7" type="ORF">FB550_101652</name>
</gene>
<dbReference type="GO" id="GO:0004553">
    <property type="term" value="F:hydrolase activity, hydrolyzing O-glycosyl compounds"/>
    <property type="evidence" value="ECO:0007669"/>
    <property type="project" value="InterPro"/>
</dbReference>
<dbReference type="Pfam" id="PF00128">
    <property type="entry name" value="Alpha-amylase"/>
    <property type="match status" value="1"/>
</dbReference>
<dbReference type="EMBL" id="VIVN01000001">
    <property type="protein sequence ID" value="TWE08625.1"/>
    <property type="molecule type" value="Genomic_DNA"/>
</dbReference>
<keyword evidence="1" id="KW-0378">Hydrolase</keyword>
<evidence type="ECO:0000313" key="7">
    <source>
        <dbReference type="EMBL" id="TWE08625.1"/>
    </source>
</evidence>
<dbReference type="InterPro" id="IPR004185">
    <property type="entry name" value="Glyco_hydro_13_lg-like_dom"/>
</dbReference>
<dbReference type="CDD" id="cd11338">
    <property type="entry name" value="AmyAc_CMD"/>
    <property type="match status" value="1"/>
</dbReference>
<keyword evidence="8" id="KW-1185">Reference proteome</keyword>
<dbReference type="InterPro" id="IPR013784">
    <property type="entry name" value="Carb-bd-like_fold"/>
</dbReference>
<dbReference type="SUPFAM" id="SSF51011">
    <property type="entry name" value="Glycosyl hydrolase domain"/>
    <property type="match status" value="1"/>
</dbReference>
<evidence type="ECO:0000256" key="2">
    <source>
        <dbReference type="ARBA" id="ARBA00022837"/>
    </source>
</evidence>
<evidence type="ECO:0000259" key="6">
    <source>
        <dbReference type="PROSITE" id="PS51166"/>
    </source>
</evidence>
<dbReference type="InterPro" id="IPR045857">
    <property type="entry name" value="O16G_dom_2"/>
</dbReference>